<evidence type="ECO:0000313" key="3">
    <source>
        <dbReference type="Proteomes" id="UP000252187"/>
    </source>
</evidence>
<comment type="caution">
    <text evidence="2">The sequence shown here is derived from an EMBL/GenBank/DDBJ whole genome shotgun (WGS) entry which is preliminary data.</text>
</comment>
<dbReference type="GO" id="GO:0016779">
    <property type="term" value="F:nucleotidyltransferase activity"/>
    <property type="evidence" value="ECO:0007669"/>
    <property type="project" value="UniProtKB-KW"/>
</dbReference>
<protein>
    <submittedName>
        <fullName evidence="2">ThiF family adenylyltransferase</fullName>
    </submittedName>
</protein>
<keyword evidence="2" id="KW-0808">Transferase</keyword>
<dbReference type="InterPro" id="IPR000594">
    <property type="entry name" value="ThiF_NAD_FAD-bd"/>
</dbReference>
<dbReference type="GO" id="GO:0061503">
    <property type="term" value="F:tRNA threonylcarbamoyladenosine dehydratase"/>
    <property type="evidence" value="ECO:0007669"/>
    <property type="project" value="TreeGrafter"/>
</dbReference>
<dbReference type="InterPro" id="IPR035985">
    <property type="entry name" value="Ubiquitin-activating_enz"/>
</dbReference>
<dbReference type="PANTHER" id="PTHR43267:SF1">
    <property type="entry name" value="TRNA THREONYLCARBAMOYLADENOSINE DEHYDRATASE"/>
    <property type="match status" value="1"/>
</dbReference>
<dbReference type="EMBL" id="QNTT01000039">
    <property type="protein sequence ID" value="RBA33323.1"/>
    <property type="molecule type" value="Genomic_DNA"/>
</dbReference>
<sequence>METYDDAAFERFCSGLVNEGFSPVHGTAQARWTGPLRESLRPFSDATRMQIEFYQGWPLRYAHIRVPELKAEHVAQGTICLWAEDDPAQIAGRDLQTFWQRVDDWAETAQRGFRLEDRALDAYLLFGKNTVYQAELPFGDLIRAGSNGYRAPLVAAIRGDRTYMIERAPATSPDHNQPAPLRGAFYLRRHIDTPPRDLVDFRAALTNKQTQDLDRGLAARTDTAPPEASGGHDFAVLAWPRHDRDHDAVVIVFKGAGDTLEASAIAATPNDIAARKRRAGPDATALSDKRILIAGAGSVGGHVALSLAASGVGLIRLHDGDNLKTANLVRHASHKLGVGYNKAVAMSVTIEGHAPWTTVEPKIDNVPYTPSALTSSIEGFDLVIDCTGTIPFTAALAEISRRTETPLITGALFHQGALARVQRQAGGDTLIAARPSDPTYSNLPPESPREPDTGFLELGCTAPVNNAPPTAVLATAADIAHAAVDFLTGRCKRADERILVFQPMAAPFDSTGTHDHKPGGSK</sequence>
<dbReference type="PANTHER" id="PTHR43267">
    <property type="entry name" value="TRNA THREONYLCARBAMOYLADENOSINE DEHYDRATASE"/>
    <property type="match status" value="1"/>
</dbReference>
<dbReference type="Gene3D" id="3.40.50.720">
    <property type="entry name" value="NAD(P)-binding Rossmann-like Domain"/>
    <property type="match status" value="1"/>
</dbReference>
<keyword evidence="2" id="KW-0548">Nucleotidyltransferase</keyword>
<dbReference type="SUPFAM" id="SSF69572">
    <property type="entry name" value="Activating enzymes of the ubiquitin-like proteins"/>
    <property type="match status" value="1"/>
</dbReference>
<dbReference type="AlphaFoldDB" id="A0A365P8S3"/>
<dbReference type="GO" id="GO:0008641">
    <property type="term" value="F:ubiquitin-like modifier activating enzyme activity"/>
    <property type="evidence" value="ECO:0007669"/>
    <property type="project" value="InterPro"/>
</dbReference>
<reference evidence="2 3" key="1">
    <citation type="submission" date="2018-06" db="EMBL/GenBank/DDBJ databases">
        <title>Whole genome sequencing of four bacterial strains from South Shetland trench revealing bio-synthetic gene clusters.</title>
        <authorList>
            <person name="Abdel-Mageed W.M."/>
            <person name="Lehri B."/>
            <person name="Jarmusch S.A."/>
            <person name="Miranda K."/>
            <person name="Goodfellow M."/>
            <person name="Jaspars M."/>
            <person name="Karlyshev A.V."/>
        </authorList>
    </citation>
    <scope>NUCLEOTIDE SEQUENCE [LARGE SCALE GENOMIC DNA]</scope>
    <source>
        <strain evidence="2 3">SST1</strain>
    </source>
</reference>
<dbReference type="Pfam" id="PF00899">
    <property type="entry name" value="ThiF"/>
    <property type="match status" value="1"/>
</dbReference>
<dbReference type="GO" id="GO:0061504">
    <property type="term" value="P:cyclic threonylcarbamoyladenosine biosynthetic process"/>
    <property type="evidence" value="ECO:0007669"/>
    <property type="project" value="TreeGrafter"/>
</dbReference>
<accession>A0A365P8S3</accession>
<organism evidence="2 3">
    <name type="scientific">Dietzia maris</name>
    <dbReference type="NCBI Taxonomy" id="37915"/>
    <lineage>
        <taxon>Bacteria</taxon>
        <taxon>Bacillati</taxon>
        <taxon>Actinomycetota</taxon>
        <taxon>Actinomycetes</taxon>
        <taxon>Mycobacteriales</taxon>
        <taxon>Dietziaceae</taxon>
        <taxon>Dietzia</taxon>
    </lineage>
</organism>
<proteinExistence type="predicted"/>
<evidence type="ECO:0000259" key="1">
    <source>
        <dbReference type="Pfam" id="PF00899"/>
    </source>
</evidence>
<feature type="domain" description="THIF-type NAD/FAD binding fold" evidence="1">
    <location>
        <begin position="284"/>
        <end position="462"/>
    </location>
</feature>
<dbReference type="InterPro" id="IPR045886">
    <property type="entry name" value="ThiF/MoeB/HesA"/>
</dbReference>
<evidence type="ECO:0000313" key="2">
    <source>
        <dbReference type="EMBL" id="RBA33323.1"/>
    </source>
</evidence>
<name>A0A365P8S3_9ACTN</name>
<dbReference type="Proteomes" id="UP000252187">
    <property type="component" value="Unassembled WGS sequence"/>
</dbReference>
<dbReference type="CDD" id="cd01483">
    <property type="entry name" value="E1_enzyme_family"/>
    <property type="match status" value="1"/>
</dbReference>
<gene>
    <name evidence="2" type="ORF">DQ226_13130</name>
</gene>